<dbReference type="InterPro" id="IPR025293">
    <property type="entry name" value="YfiR/HmsC-like"/>
</dbReference>
<evidence type="ECO:0000313" key="2">
    <source>
        <dbReference type="Proteomes" id="UP000194798"/>
    </source>
</evidence>
<sequence>MSQVSDDYFLKSTFLLNLVRFIEWPDEPMPKPEPLYFCFFGNDSFGTALDNIREKTVRGRELIIRKNIAFFEIKTCHLLFIDASKKEELNSILEATANYPILTVGDTPDFASAGGLVNLINYQGRIMLEINIDAAQRTQLRISSRLLSLARLIEEKRSQ</sequence>
<dbReference type="EMBL" id="MSLT01000018">
    <property type="protein sequence ID" value="OUD13360.1"/>
    <property type="molecule type" value="Genomic_DNA"/>
</dbReference>
<evidence type="ECO:0000313" key="1">
    <source>
        <dbReference type="EMBL" id="OUD13360.1"/>
    </source>
</evidence>
<dbReference type="Pfam" id="PF13689">
    <property type="entry name" value="DUF4154"/>
    <property type="match status" value="1"/>
</dbReference>
<keyword evidence="2" id="KW-1185">Reference proteome</keyword>
<accession>A0A251X7P2</accession>
<organism evidence="1 2">
    <name type="scientific">Thioflexithrix psekupsensis</name>
    <dbReference type="NCBI Taxonomy" id="1570016"/>
    <lineage>
        <taxon>Bacteria</taxon>
        <taxon>Pseudomonadati</taxon>
        <taxon>Pseudomonadota</taxon>
        <taxon>Gammaproteobacteria</taxon>
        <taxon>Thiotrichales</taxon>
        <taxon>Thioflexithrix</taxon>
    </lineage>
</organism>
<dbReference type="Proteomes" id="UP000194798">
    <property type="component" value="Unassembled WGS sequence"/>
</dbReference>
<protein>
    <recommendedName>
        <fullName evidence="3">DUF4154 domain-containing protein</fullName>
    </recommendedName>
</protein>
<evidence type="ECO:0008006" key="3">
    <source>
        <dbReference type="Google" id="ProtNLM"/>
    </source>
</evidence>
<gene>
    <name evidence="1" type="ORF">TPSD3_11230</name>
</gene>
<proteinExistence type="predicted"/>
<reference evidence="1 2" key="1">
    <citation type="submission" date="2016-12" db="EMBL/GenBank/DDBJ databases">
        <title>Thioflexothrix psekupsii D3 genome sequencing and assembly.</title>
        <authorList>
            <person name="Fomenkov A."/>
            <person name="Vincze T."/>
            <person name="Grabovich M."/>
            <person name="Anton B.P."/>
            <person name="Dubinina G."/>
            <person name="Orlova M."/>
            <person name="Belousova E."/>
            <person name="Roberts R.J."/>
        </authorList>
    </citation>
    <scope>NUCLEOTIDE SEQUENCE [LARGE SCALE GENOMIC DNA]</scope>
    <source>
        <strain evidence="1">D3</strain>
    </source>
</reference>
<dbReference type="AlphaFoldDB" id="A0A251X7P2"/>
<comment type="caution">
    <text evidence="1">The sequence shown here is derived from an EMBL/GenBank/DDBJ whole genome shotgun (WGS) entry which is preliminary data.</text>
</comment>
<name>A0A251X7P2_9GAMM</name>